<keyword evidence="3" id="KW-0378">Hydrolase</keyword>
<dbReference type="PROSITE" id="PS51257">
    <property type="entry name" value="PROKAR_LIPOPROTEIN"/>
    <property type="match status" value="1"/>
</dbReference>
<gene>
    <name evidence="3" type="ORF">IAC13_02190</name>
</gene>
<dbReference type="InterPro" id="IPR042047">
    <property type="entry name" value="SleB_dom1"/>
</dbReference>
<keyword evidence="1" id="KW-1133">Transmembrane helix</keyword>
<evidence type="ECO:0000313" key="3">
    <source>
        <dbReference type="EMBL" id="MBO8462723.1"/>
    </source>
</evidence>
<dbReference type="EMBL" id="JADIML010000066">
    <property type="protein sequence ID" value="MBO8462723.1"/>
    <property type="molecule type" value="Genomic_DNA"/>
</dbReference>
<comment type="caution">
    <text evidence="3">The sequence shown here is derived from an EMBL/GenBank/DDBJ whole genome shotgun (WGS) entry which is preliminary data.</text>
</comment>
<protein>
    <submittedName>
        <fullName evidence="3">Cell wall hydrolase</fullName>
    </submittedName>
</protein>
<accession>A0A9D9N775</accession>
<dbReference type="AlphaFoldDB" id="A0A9D9N775"/>
<feature type="transmembrane region" description="Helical" evidence="1">
    <location>
        <begin position="16"/>
        <end position="33"/>
    </location>
</feature>
<reference evidence="3" key="1">
    <citation type="submission" date="2020-10" db="EMBL/GenBank/DDBJ databases">
        <authorList>
            <person name="Gilroy R."/>
        </authorList>
    </citation>
    <scope>NUCLEOTIDE SEQUENCE</scope>
    <source>
        <strain evidence="3">E3-2379</strain>
    </source>
</reference>
<reference evidence="3" key="2">
    <citation type="journal article" date="2021" name="PeerJ">
        <title>Extensive microbial diversity within the chicken gut microbiome revealed by metagenomics and culture.</title>
        <authorList>
            <person name="Gilroy R."/>
            <person name="Ravi A."/>
            <person name="Getino M."/>
            <person name="Pursley I."/>
            <person name="Horton D.L."/>
            <person name="Alikhan N.F."/>
            <person name="Baker D."/>
            <person name="Gharbi K."/>
            <person name="Hall N."/>
            <person name="Watson M."/>
            <person name="Adriaenssens E.M."/>
            <person name="Foster-Nyarko E."/>
            <person name="Jarju S."/>
            <person name="Secka A."/>
            <person name="Antonio M."/>
            <person name="Oren A."/>
            <person name="Chaudhuri R.R."/>
            <person name="La Ragione R."/>
            <person name="Hildebrand F."/>
            <person name="Pallen M.J."/>
        </authorList>
    </citation>
    <scope>NUCLEOTIDE SEQUENCE</scope>
    <source>
        <strain evidence="3">E3-2379</strain>
    </source>
</reference>
<dbReference type="Proteomes" id="UP000823618">
    <property type="component" value="Unassembled WGS sequence"/>
</dbReference>
<keyword evidence="1" id="KW-0812">Transmembrane</keyword>
<evidence type="ECO:0000313" key="4">
    <source>
        <dbReference type="Proteomes" id="UP000823618"/>
    </source>
</evidence>
<organism evidence="3 4">
    <name type="scientific">Candidatus Scybalomonas excrementavium</name>
    <dbReference type="NCBI Taxonomy" id="2840943"/>
    <lineage>
        <taxon>Bacteria</taxon>
        <taxon>Bacillati</taxon>
        <taxon>Bacillota</taxon>
        <taxon>Clostridia</taxon>
        <taxon>Lachnospirales</taxon>
        <taxon>Lachnospiraceae</taxon>
        <taxon>Lachnospiraceae incertae sedis</taxon>
        <taxon>Candidatus Scybalomonas</taxon>
    </lineage>
</organism>
<evidence type="ECO:0000256" key="1">
    <source>
        <dbReference type="SAM" id="Phobius"/>
    </source>
</evidence>
<dbReference type="InterPro" id="IPR011105">
    <property type="entry name" value="Cell_wall_hydrolase_SleB"/>
</dbReference>
<sequence>MIKISLQLKKYWKIKYHILVFIMVIVACILIIMEFQLTNIQTKDAVPVMVRRSSGRPNQESIGTVYQLKSSEVIKKKKKTSIPYKKQVVSNEVDNQIKVTKKEYKILTRIVEAEMTGGDIKSKRLVANVILNRVKDSSFPDTIEEVVFQKTGNTFQFSPVFDGRYYSVTITKETKKAVNQALEGKDNSKGALYFANRSYSSPSNMAWFDKHLKYLFSYGGHEYFTEWK</sequence>
<dbReference type="Pfam" id="PF07486">
    <property type="entry name" value="Hydrolase_2"/>
    <property type="match status" value="1"/>
</dbReference>
<feature type="domain" description="Cell wall hydrolase SleB" evidence="2">
    <location>
        <begin position="121"/>
        <end position="223"/>
    </location>
</feature>
<evidence type="ECO:0000259" key="2">
    <source>
        <dbReference type="Pfam" id="PF07486"/>
    </source>
</evidence>
<keyword evidence="1" id="KW-0472">Membrane</keyword>
<proteinExistence type="predicted"/>
<name>A0A9D9N775_9FIRM</name>
<dbReference type="GO" id="GO:0016787">
    <property type="term" value="F:hydrolase activity"/>
    <property type="evidence" value="ECO:0007669"/>
    <property type="project" value="UniProtKB-KW"/>
</dbReference>
<dbReference type="Gene3D" id="1.10.10.2520">
    <property type="entry name" value="Cell wall hydrolase SleB, domain 1"/>
    <property type="match status" value="1"/>
</dbReference>